<accession>A0A3B3T6P5</accession>
<keyword evidence="7" id="KW-0807">Transducer</keyword>
<proteinExistence type="predicted"/>
<keyword evidence="2 8" id="KW-0812">Transmembrane</keyword>
<reference evidence="9" key="2">
    <citation type="submission" date="2025-09" db="UniProtKB">
        <authorList>
            <consortium name="Ensembl"/>
        </authorList>
    </citation>
    <scope>IDENTIFICATION</scope>
</reference>
<organism evidence="9 10">
    <name type="scientific">Paramormyrops kingsleyae</name>
    <dbReference type="NCBI Taxonomy" id="1676925"/>
    <lineage>
        <taxon>Eukaryota</taxon>
        <taxon>Metazoa</taxon>
        <taxon>Chordata</taxon>
        <taxon>Craniata</taxon>
        <taxon>Vertebrata</taxon>
        <taxon>Euteleostomi</taxon>
        <taxon>Actinopterygii</taxon>
        <taxon>Neopterygii</taxon>
        <taxon>Teleostei</taxon>
        <taxon>Osteoglossocephala</taxon>
        <taxon>Osteoglossomorpha</taxon>
        <taxon>Osteoglossiformes</taxon>
        <taxon>Mormyridae</taxon>
        <taxon>Paramormyrops</taxon>
    </lineage>
</organism>
<feature type="transmembrane region" description="Helical" evidence="8">
    <location>
        <begin position="138"/>
        <end position="157"/>
    </location>
</feature>
<dbReference type="Proteomes" id="UP000261540">
    <property type="component" value="Unplaced"/>
</dbReference>
<keyword evidence="5 8" id="KW-0472">Membrane</keyword>
<dbReference type="Gene3D" id="1.20.1070.10">
    <property type="entry name" value="Rhodopsin 7-helix transmembrane proteins"/>
    <property type="match status" value="1"/>
</dbReference>
<name>A0A3B3T6P5_9TELE</name>
<evidence type="ECO:0000256" key="2">
    <source>
        <dbReference type="ARBA" id="ARBA00022692"/>
    </source>
</evidence>
<dbReference type="STRING" id="1676925.ENSPKIP00000038852"/>
<feature type="transmembrane region" description="Helical" evidence="8">
    <location>
        <begin position="102"/>
        <end position="126"/>
    </location>
</feature>
<keyword evidence="10" id="KW-1185">Reference proteome</keyword>
<dbReference type="GO" id="GO:0016020">
    <property type="term" value="C:membrane"/>
    <property type="evidence" value="ECO:0007669"/>
    <property type="project" value="UniProtKB-SubCell"/>
</dbReference>
<keyword evidence="4" id="KW-0297">G-protein coupled receptor</keyword>
<evidence type="ECO:0000313" key="10">
    <source>
        <dbReference type="Proteomes" id="UP000261540"/>
    </source>
</evidence>
<dbReference type="InterPro" id="IPR000276">
    <property type="entry name" value="GPCR_Rhodpsn"/>
</dbReference>
<dbReference type="Ensembl" id="ENSPKIT00000019848.1">
    <property type="protein sequence ID" value="ENSPKIP00000038852.1"/>
    <property type="gene ID" value="ENSPKIG00000016459.1"/>
</dbReference>
<evidence type="ECO:0000256" key="1">
    <source>
        <dbReference type="ARBA" id="ARBA00004141"/>
    </source>
</evidence>
<dbReference type="PANTHER" id="PTHR24240">
    <property type="entry name" value="OPSIN"/>
    <property type="match status" value="1"/>
</dbReference>
<keyword evidence="6" id="KW-0675">Receptor</keyword>
<dbReference type="GO" id="GO:0004930">
    <property type="term" value="F:G protein-coupled receptor activity"/>
    <property type="evidence" value="ECO:0007669"/>
    <property type="project" value="UniProtKB-KW"/>
</dbReference>
<dbReference type="SUPFAM" id="SSF81321">
    <property type="entry name" value="Family A G protein-coupled receptor-like"/>
    <property type="match status" value="1"/>
</dbReference>
<dbReference type="InterPro" id="IPR050125">
    <property type="entry name" value="GPCR_opsins"/>
</dbReference>
<protein>
    <recommendedName>
        <fullName evidence="11">Vesicle transport protein</fullName>
    </recommendedName>
</protein>
<evidence type="ECO:0000313" key="9">
    <source>
        <dbReference type="Ensembl" id="ENSPKIP00000038852.1"/>
    </source>
</evidence>
<sequence length="218" mass="23844">MQRVLAGAFGGGQQRADVIKGFRPSPIVNLVTCDFLMPGTEPFSPMLTAPSVPVVPYSGCKLYTFCGAVFGFTSMTNLLATSQGRCLVITRSLQALQWTPQLCTALIIFLVCLYSLACSLAPLLGWSVYTPTYANKSYSLMLCCSMFFILLALKLGWSWMLHNLLLSLFPQETAGVGIQVRKSSLTQEKSIRNEAFGECWISWVSWDAGVSGSVWLPG</sequence>
<evidence type="ECO:0000256" key="7">
    <source>
        <dbReference type="ARBA" id="ARBA00023224"/>
    </source>
</evidence>
<evidence type="ECO:0000256" key="4">
    <source>
        <dbReference type="ARBA" id="ARBA00023040"/>
    </source>
</evidence>
<comment type="subcellular location">
    <subcellularLocation>
        <location evidence="1">Membrane</location>
        <topology evidence="1">Multi-pass membrane protein</topology>
    </subcellularLocation>
</comment>
<keyword evidence="3 8" id="KW-1133">Transmembrane helix</keyword>
<evidence type="ECO:0000256" key="8">
    <source>
        <dbReference type="SAM" id="Phobius"/>
    </source>
</evidence>
<evidence type="ECO:0000256" key="5">
    <source>
        <dbReference type="ARBA" id="ARBA00023136"/>
    </source>
</evidence>
<dbReference type="Pfam" id="PF00001">
    <property type="entry name" value="7tm_1"/>
    <property type="match status" value="1"/>
</dbReference>
<reference evidence="9" key="1">
    <citation type="submission" date="2025-08" db="UniProtKB">
        <authorList>
            <consortium name="Ensembl"/>
        </authorList>
    </citation>
    <scope>IDENTIFICATION</scope>
</reference>
<dbReference type="AlphaFoldDB" id="A0A3B3T6P5"/>
<evidence type="ECO:0000256" key="3">
    <source>
        <dbReference type="ARBA" id="ARBA00022989"/>
    </source>
</evidence>
<evidence type="ECO:0008006" key="11">
    <source>
        <dbReference type="Google" id="ProtNLM"/>
    </source>
</evidence>
<evidence type="ECO:0000256" key="6">
    <source>
        <dbReference type="ARBA" id="ARBA00023170"/>
    </source>
</evidence>